<dbReference type="EMBL" id="CP020953">
    <property type="protein sequence ID" value="AWI04583.1"/>
    <property type="molecule type" value="Genomic_DNA"/>
</dbReference>
<sequence length="275" mass="30487">MMSKVILITGCSSGIGREMAERLSKNGYTVVATARNLDDMENLNVNLNVNLKLSLDITNNESISDAVNKVMQHFGKIDVLINNAGYAFRSTVEEISDNNIEQMFNVNVYGIIRMIRAVVPYMRKKRSGRIINISSIAGKMVLPVSGAYCASKFATEALSDALRLELSAFGISVVVVEPGNIRTNFMKTVQNNSDTIISDSSSPYNELYKNYKTFNDNARTNEPGPEVVSLVVQKAIEASRPKKRYMAGVPAFNRMMTHFGDGVKDYVVKSLFKIK</sequence>
<organism evidence="4 5">
    <name type="scientific">Clostridium drakei</name>
    <dbReference type="NCBI Taxonomy" id="332101"/>
    <lineage>
        <taxon>Bacteria</taxon>
        <taxon>Bacillati</taxon>
        <taxon>Bacillota</taxon>
        <taxon>Clostridia</taxon>
        <taxon>Eubacteriales</taxon>
        <taxon>Clostridiaceae</taxon>
        <taxon>Clostridium</taxon>
    </lineage>
</organism>
<evidence type="ECO:0000313" key="4">
    <source>
        <dbReference type="EMBL" id="AWI04583.1"/>
    </source>
</evidence>
<dbReference type="CDD" id="cd05374">
    <property type="entry name" value="17beta-HSD-like_SDR_c"/>
    <property type="match status" value="1"/>
</dbReference>
<dbReference type="FunFam" id="3.40.50.720:FF:000047">
    <property type="entry name" value="NADP-dependent L-serine/L-allo-threonine dehydrogenase"/>
    <property type="match status" value="1"/>
</dbReference>
<keyword evidence="2" id="KW-0560">Oxidoreductase</keyword>
<dbReference type="SUPFAM" id="SSF51735">
    <property type="entry name" value="NAD(P)-binding Rossmann-fold domains"/>
    <property type="match status" value="1"/>
</dbReference>
<dbReference type="RefSeq" id="WP_032078051.1">
    <property type="nucleotide sequence ID" value="NZ_CP020953.1"/>
</dbReference>
<dbReference type="PANTHER" id="PTHR44169">
    <property type="entry name" value="NADPH-DEPENDENT 1-ACYLDIHYDROXYACETONE PHOSPHATE REDUCTASE"/>
    <property type="match status" value="1"/>
</dbReference>
<dbReference type="InterPro" id="IPR002347">
    <property type="entry name" value="SDR_fam"/>
</dbReference>
<dbReference type="PRINTS" id="PR00081">
    <property type="entry name" value="GDHRDH"/>
</dbReference>
<dbReference type="Pfam" id="PF00106">
    <property type="entry name" value="adh_short"/>
    <property type="match status" value="1"/>
</dbReference>
<dbReference type="InterPro" id="IPR020904">
    <property type="entry name" value="Sc_DH/Rdtase_CS"/>
</dbReference>
<reference evidence="5" key="1">
    <citation type="submission" date="2017-04" db="EMBL/GenBank/DDBJ databases">
        <authorList>
            <person name="Song Y."/>
            <person name="Cho B.-K."/>
        </authorList>
    </citation>
    <scope>NUCLEOTIDE SEQUENCE [LARGE SCALE GENOMIC DNA]</scope>
    <source>
        <strain evidence="5">SL1</strain>
    </source>
</reference>
<gene>
    <name evidence="4" type="ORF">B9W14_08780</name>
</gene>
<dbReference type="PROSITE" id="PS00061">
    <property type="entry name" value="ADH_SHORT"/>
    <property type="match status" value="1"/>
</dbReference>
<evidence type="ECO:0000256" key="3">
    <source>
        <dbReference type="RuleBase" id="RU000363"/>
    </source>
</evidence>
<dbReference type="AlphaFoldDB" id="A0A2U8DPF9"/>
<comment type="similarity">
    <text evidence="1 3">Belongs to the short-chain dehydrogenases/reductases (SDR) family.</text>
</comment>
<dbReference type="PANTHER" id="PTHR44169:SF6">
    <property type="entry name" value="NADPH-DEPENDENT 1-ACYLDIHYDROXYACETONE PHOSPHATE REDUCTASE"/>
    <property type="match status" value="1"/>
</dbReference>
<accession>A0A2U8DPF9</accession>
<dbReference type="PRINTS" id="PR00080">
    <property type="entry name" value="SDRFAMILY"/>
</dbReference>
<dbReference type="GO" id="GO:0016616">
    <property type="term" value="F:oxidoreductase activity, acting on the CH-OH group of donors, NAD or NADP as acceptor"/>
    <property type="evidence" value="ECO:0007669"/>
    <property type="project" value="UniProtKB-ARBA"/>
</dbReference>
<keyword evidence="5" id="KW-1185">Reference proteome</keyword>
<proteinExistence type="inferred from homology"/>
<evidence type="ECO:0000256" key="2">
    <source>
        <dbReference type="ARBA" id="ARBA00023002"/>
    </source>
</evidence>
<dbReference type="InterPro" id="IPR036291">
    <property type="entry name" value="NAD(P)-bd_dom_sf"/>
</dbReference>
<protein>
    <submittedName>
        <fullName evidence="4">Short-chain dehydrogenase/reductase</fullName>
    </submittedName>
</protein>
<name>A0A2U8DPF9_9CLOT</name>
<evidence type="ECO:0000256" key="1">
    <source>
        <dbReference type="ARBA" id="ARBA00006484"/>
    </source>
</evidence>
<dbReference type="KEGG" id="cdrk:B9W14_08780"/>
<dbReference type="OrthoDB" id="9808814at2"/>
<evidence type="ECO:0000313" key="5">
    <source>
        <dbReference type="Proteomes" id="UP000244910"/>
    </source>
</evidence>
<dbReference type="Proteomes" id="UP000244910">
    <property type="component" value="Chromosome"/>
</dbReference>
<dbReference type="Gene3D" id="3.40.50.720">
    <property type="entry name" value="NAD(P)-binding Rossmann-like Domain"/>
    <property type="match status" value="1"/>
</dbReference>